<dbReference type="EC" id="3.2.1.45" evidence="3 6"/>
<keyword evidence="9" id="KW-1185">Reference proteome</keyword>
<evidence type="ECO:0000259" key="7">
    <source>
        <dbReference type="Pfam" id="PF02055"/>
    </source>
</evidence>
<dbReference type="PANTHER" id="PTHR11069:SF23">
    <property type="entry name" value="LYSOSOMAL ACID GLUCOSYLCERAMIDASE"/>
    <property type="match status" value="1"/>
</dbReference>
<protein>
    <recommendedName>
        <fullName evidence="3 6">Glucosylceramidase</fullName>
        <ecNumber evidence="3 6">3.2.1.45</ecNumber>
    </recommendedName>
</protein>
<dbReference type="GO" id="GO:0016020">
    <property type="term" value="C:membrane"/>
    <property type="evidence" value="ECO:0007669"/>
    <property type="project" value="GOC"/>
</dbReference>
<evidence type="ECO:0000313" key="8">
    <source>
        <dbReference type="EMBL" id="KAK5974806.1"/>
    </source>
</evidence>
<proteinExistence type="inferred from homology"/>
<evidence type="ECO:0000256" key="3">
    <source>
        <dbReference type="ARBA" id="ARBA00012658"/>
    </source>
</evidence>
<name>A0AAN8IIH9_TRICO</name>
<accession>A0AAN8IIH9</accession>
<keyword evidence="6" id="KW-0326">Glycosidase</keyword>
<dbReference type="Proteomes" id="UP001331761">
    <property type="component" value="Unassembled WGS sequence"/>
</dbReference>
<evidence type="ECO:0000256" key="1">
    <source>
        <dbReference type="ARBA" id="ARBA00001013"/>
    </source>
</evidence>
<dbReference type="SUPFAM" id="SSF51445">
    <property type="entry name" value="(Trans)glycosidases"/>
    <property type="match status" value="1"/>
</dbReference>
<comment type="similarity">
    <text evidence="2 6">Belongs to the glycosyl hydrolase 30 family.</text>
</comment>
<gene>
    <name evidence="8" type="ORF">GCK32_013794</name>
</gene>
<sequence length="139" mass="15757">MTLQNEPSSGALPFYKWQTMFFSAPMQRDFVKVTLGPMLKRNNVTKELKVMTLDDNRFALPSWADIIFNDSEAAKYVDGVAIHWYLDGLIPASVLTTTHNRHPDKFILATEACAGVFFGHGPILGDWYRAEEYAVNIIE</sequence>
<dbReference type="InterPro" id="IPR017853">
    <property type="entry name" value="GH"/>
</dbReference>
<dbReference type="AlphaFoldDB" id="A0AAN8IIH9"/>
<keyword evidence="5 6" id="KW-0378">Hydrolase</keyword>
<comment type="catalytic activity">
    <reaction evidence="1">
        <text>a beta-D-glucosyl-(1&lt;-&gt;1')-N-acylsphing-4-enine + H2O = an N-acylsphing-4-enine + D-glucose</text>
        <dbReference type="Rhea" id="RHEA:13269"/>
        <dbReference type="ChEBI" id="CHEBI:4167"/>
        <dbReference type="ChEBI" id="CHEBI:15377"/>
        <dbReference type="ChEBI" id="CHEBI:22801"/>
        <dbReference type="ChEBI" id="CHEBI:52639"/>
        <dbReference type="EC" id="3.2.1.45"/>
    </reaction>
    <physiologicalReaction direction="left-to-right" evidence="1">
        <dbReference type="Rhea" id="RHEA:13270"/>
    </physiologicalReaction>
</comment>
<feature type="domain" description="Glycosyl hydrolase family 30 TIM-barrel" evidence="7">
    <location>
        <begin position="2"/>
        <end position="138"/>
    </location>
</feature>
<comment type="caution">
    <text evidence="8">The sequence shown here is derived from an EMBL/GenBank/DDBJ whole genome shotgun (WGS) entry which is preliminary data.</text>
</comment>
<dbReference type="Gene3D" id="3.20.20.80">
    <property type="entry name" value="Glycosidases"/>
    <property type="match status" value="1"/>
</dbReference>
<keyword evidence="4" id="KW-0732">Signal</keyword>
<dbReference type="PANTHER" id="PTHR11069">
    <property type="entry name" value="GLUCOSYLCERAMIDASE"/>
    <property type="match status" value="1"/>
</dbReference>
<evidence type="ECO:0000256" key="2">
    <source>
        <dbReference type="ARBA" id="ARBA00005382"/>
    </source>
</evidence>
<evidence type="ECO:0000256" key="4">
    <source>
        <dbReference type="ARBA" id="ARBA00022729"/>
    </source>
</evidence>
<keyword evidence="6" id="KW-0443">Lipid metabolism</keyword>
<reference evidence="8 9" key="1">
    <citation type="submission" date="2019-10" db="EMBL/GenBank/DDBJ databases">
        <title>Assembly and Annotation for the nematode Trichostrongylus colubriformis.</title>
        <authorList>
            <person name="Martin J."/>
        </authorList>
    </citation>
    <scope>NUCLEOTIDE SEQUENCE [LARGE SCALE GENOMIC DNA]</scope>
    <source>
        <strain evidence="8">G859</strain>
        <tissue evidence="8">Whole worm</tissue>
    </source>
</reference>
<feature type="non-terminal residue" evidence="8">
    <location>
        <position position="139"/>
    </location>
</feature>
<evidence type="ECO:0000256" key="5">
    <source>
        <dbReference type="ARBA" id="ARBA00022801"/>
    </source>
</evidence>
<dbReference type="GO" id="GO:0004348">
    <property type="term" value="F:glucosylceramidase activity"/>
    <property type="evidence" value="ECO:0007669"/>
    <property type="project" value="UniProtKB-EC"/>
</dbReference>
<dbReference type="Pfam" id="PF02055">
    <property type="entry name" value="Glyco_hydro_30"/>
    <property type="match status" value="1"/>
</dbReference>
<evidence type="ECO:0000313" key="9">
    <source>
        <dbReference type="Proteomes" id="UP001331761"/>
    </source>
</evidence>
<dbReference type="GO" id="GO:0006680">
    <property type="term" value="P:glucosylceramide catabolic process"/>
    <property type="evidence" value="ECO:0007669"/>
    <property type="project" value="TreeGrafter"/>
</dbReference>
<dbReference type="EMBL" id="WIXE01013779">
    <property type="protein sequence ID" value="KAK5974806.1"/>
    <property type="molecule type" value="Genomic_DNA"/>
</dbReference>
<dbReference type="InterPro" id="IPR033453">
    <property type="entry name" value="Glyco_hydro_30_TIM-barrel"/>
</dbReference>
<organism evidence="8 9">
    <name type="scientific">Trichostrongylus colubriformis</name>
    <name type="common">Black scour worm</name>
    <dbReference type="NCBI Taxonomy" id="6319"/>
    <lineage>
        <taxon>Eukaryota</taxon>
        <taxon>Metazoa</taxon>
        <taxon>Ecdysozoa</taxon>
        <taxon>Nematoda</taxon>
        <taxon>Chromadorea</taxon>
        <taxon>Rhabditida</taxon>
        <taxon>Rhabditina</taxon>
        <taxon>Rhabditomorpha</taxon>
        <taxon>Strongyloidea</taxon>
        <taxon>Trichostrongylidae</taxon>
        <taxon>Trichostrongylus</taxon>
    </lineage>
</organism>
<dbReference type="InterPro" id="IPR001139">
    <property type="entry name" value="Glyco_hydro_30"/>
</dbReference>
<keyword evidence="6" id="KW-0746">Sphingolipid metabolism</keyword>
<evidence type="ECO:0000256" key="6">
    <source>
        <dbReference type="RuleBase" id="RU361188"/>
    </source>
</evidence>